<proteinExistence type="evidence at transcript level"/>
<evidence type="ECO:0000256" key="1">
    <source>
        <dbReference type="SAM" id="MobiDB-lite"/>
    </source>
</evidence>
<feature type="compositionally biased region" description="Basic and acidic residues" evidence="1">
    <location>
        <begin position="110"/>
        <end position="120"/>
    </location>
</feature>
<feature type="region of interest" description="Disordered" evidence="1">
    <location>
        <begin position="74"/>
        <end position="196"/>
    </location>
</feature>
<sequence>MAAASVPPESSIIHPASSAIKRTDGGRLELEIRIGIFAQFWSACLLFPRCSQPRQPRSWGPRVNAFALWPATRRPAHTGRRVTPARACSHTSGTGAGRKRKGGETSFQREWSENRREKGQGKIRSPAPEPAGGEASSSPAPEERGPSHCSQANVSPASCTLPGKTRIHSLCREGNAGRTPSQPPLSGYKTPNKRNL</sequence>
<name>B7Z235_HUMAN</name>
<protein>
    <submittedName>
        <fullName evidence="2">cDNA FLJ52623</fullName>
    </submittedName>
</protein>
<evidence type="ECO:0000313" key="2">
    <source>
        <dbReference type="EMBL" id="BAH11721.1"/>
    </source>
</evidence>
<accession>B7Z235</accession>
<dbReference type="EMBL" id="AK294276">
    <property type="protein sequence ID" value="BAH11721.1"/>
    <property type="molecule type" value="mRNA"/>
</dbReference>
<organism evidence="2">
    <name type="scientific">Homo sapiens</name>
    <name type="common">Human</name>
    <dbReference type="NCBI Taxonomy" id="9606"/>
    <lineage>
        <taxon>Eukaryota</taxon>
        <taxon>Metazoa</taxon>
        <taxon>Chordata</taxon>
        <taxon>Craniata</taxon>
        <taxon>Vertebrata</taxon>
        <taxon>Euteleostomi</taxon>
        <taxon>Mammalia</taxon>
        <taxon>Eutheria</taxon>
        <taxon>Euarchontoglires</taxon>
        <taxon>Primates</taxon>
        <taxon>Haplorrhini</taxon>
        <taxon>Catarrhini</taxon>
        <taxon>Hominidae</taxon>
        <taxon>Homo</taxon>
    </lineage>
</organism>
<reference evidence="2" key="1">
    <citation type="submission" date="2007-10" db="EMBL/GenBank/DDBJ databases">
        <title>NEDO human cDNA sequencing project focused on splicing variants.</title>
        <authorList>
            <person name="Wakamatsu A."/>
            <person name="Yamamoto J."/>
            <person name="Kimura K."/>
            <person name="Ishii S."/>
            <person name="Watanabe K."/>
            <person name="Sugiyama A."/>
            <person name="Murakawa K."/>
            <person name="Kaida T."/>
            <person name="Tsuchiya K."/>
            <person name="Fukuzumi Y."/>
            <person name="Kumagai A."/>
            <person name="Oishi Y."/>
            <person name="Yamamoto S."/>
            <person name="Ono Y."/>
            <person name="Komori Y."/>
            <person name="Yamazaki M."/>
            <person name="Kisu Y."/>
            <person name="Nishikawa T."/>
            <person name="Sugano S."/>
            <person name="Nomura N."/>
            <person name="Isogai T."/>
        </authorList>
    </citation>
    <scope>NUCLEOTIDE SEQUENCE</scope>
    <source>
        <tissue evidence="2">Amygdala</tissue>
    </source>
</reference>
<dbReference type="AlphaFoldDB" id="B7Z235"/>
<feature type="compositionally biased region" description="Polar residues" evidence="1">
    <location>
        <begin position="148"/>
        <end position="158"/>
    </location>
</feature>